<accession>A0A512BR95</accession>
<evidence type="ECO:0000313" key="2">
    <source>
        <dbReference type="Proteomes" id="UP000321085"/>
    </source>
</evidence>
<dbReference type="EMBL" id="BJYU01000022">
    <property type="protein sequence ID" value="GEO14415.1"/>
    <property type="molecule type" value="Genomic_DNA"/>
</dbReference>
<dbReference type="InterPro" id="IPR011008">
    <property type="entry name" value="Dimeric_a/b-barrel"/>
</dbReference>
<keyword evidence="2" id="KW-1185">Reference proteome</keyword>
<reference evidence="1 2" key="1">
    <citation type="submission" date="2019-07" db="EMBL/GenBank/DDBJ databases">
        <title>Whole genome shotgun sequence of Microvirga aerophila NBRC 106136.</title>
        <authorList>
            <person name="Hosoyama A."/>
            <person name="Uohara A."/>
            <person name="Ohji S."/>
            <person name="Ichikawa N."/>
        </authorList>
    </citation>
    <scope>NUCLEOTIDE SEQUENCE [LARGE SCALE GENOMIC DNA]</scope>
    <source>
        <strain evidence="1 2">NBRC 106136</strain>
    </source>
</reference>
<dbReference type="SUPFAM" id="SSF54909">
    <property type="entry name" value="Dimeric alpha+beta barrel"/>
    <property type="match status" value="1"/>
</dbReference>
<dbReference type="Proteomes" id="UP000321085">
    <property type="component" value="Unassembled WGS sequence"/>
</dbReference>
<evidence type="ECO:0008006" key="3">
    <source>
        <dbReference type="Google" id="ProtNLM"/>
    </source>
</evidence>
<dbReference type="AlphaFoldDB" id="A0A512BR95"/>
<dbReference type="Gene3D" id="3.30.70.100">
    <property type="match status" value="1"/>
</dbReference>
<organism evidence="1 2">
    <name type="scientific">Microvirga aerophila</name>
    <dbReference type="NCBI Taxonomy" id="670291"/>
    <lineage>
        <taxon>Bacteria</taxon>
        <taxon>Pseudomonadati</taxon>
        <taxon>Pseudomonadota</taxon>
        <taxon>Alphaproteobacteria</taxon>
        <taxon>Hyphomicrobiales</taxon>
        <taxon>Methylobacteriaceae</taxon>
        <taxon>Microvirga</taxon>
    </lineage>
</organism>
<name>A0A512BR95_9HYPH</name>
<comment type="caution">
    <text evidence="1">The sequence shown here is derived from an EMBL/GenBank/DDBJ whole genome shotgun (WGS) entry which is preliminary data.</text>
</comment>
<gene>
    <name evidence="1" type="ORF">MAE02_21110</name>
</gene>
<sequence length="110" mass="12308">MAKLALYVPLEAKAGREEEAAEFLRSALPLVEDEPGTTTWYAVRFDHNTFTIFDAFPDEAARDAHLAGKVAVALIQRAPDLFVDPPEIQTSPFDRVRVRYLVASLIVHLQ</sequence>
<dbReference type="RefSeq" id="WP_245439271.1">
    <property type="nucleotide sequence ID" value="NZ_BJYU01000022.1"/>
</dbReference>
<protein>
    <recommendedName>
        <fullName evidence="3">Antibiotic biosynthesis monooxygenase</fullName>
    </recommendedName>
</protein>
<evidence type="ECO:0000313" key="1">
    <source>
        <dbReference type="EMBL" id="GEO14415.1"/>
    </source>
</evidence>
<proteinExistence type="predicted"/>